<dbReference type="Gene3D" id="3.40.190.10">
    <property type="entry name" value="Periplasmic binding protein-like II"/>
    <property type="match status" value="2"/>
</dbReference>
<evidence type="ECO:0000256" key="5">
    <source>
        <dbReference type="ARBA" id="ARBA00022519"/>
    </source>
</evidence>
<dbReference type="InterPro" id="IPR036641">
    <property type="entry name" value="HPT_dom_sf"/>
</dbReference>
<keyword evidence="9" id="KW-0418">Kinase</keyword>
<evidence type="ECO:0000313" key="23">
    <source>
        <dbReference type="Proteomes" id="UP000077063"/>
    </source>
</evidence>
<feature type="modified residue" description="4-aspartylphosphate" evidence="15">
    <location>
        <position position="591"/>
    </location>
</feature>
<keyword evidence="23" id="KW-1185">Reference proteome</keyword>
<dbReference type="InterPro" id="IPR036890">
    <property type="entry name" value="HATPase_C_sf"/>
</dbReference>
<organism evidence="22 24">
    <name type="scientific">Enterobacter roggenkampii</name>
    <dbReference type="NCBI Taxonomy" id="1812935"/>
    <lineage>
        <taxon>Bacteria</taxon>
        <taxon>Pseudomonadati</taxon>
        <taxon>Pseudomonadota</taxon>
        <taxon>Gammaproteobacteria</taxon>
        <taxon>Enterobacterales</taxon>
        <taxon>Enterobacteriaceae</taxon>
        <taxon>Enterobacter</taxon>
        <taxon>Enterobacter cloacae complex</taxon>
    </lineage>
</organism>
<evidence type="ECO:0000259" key="18">
    <source>
        <dbReference type="PROSITE" id="PS50109"/>
    </source>
</evidence>
<dbReference type="InterPro" id="IPR036097">
    <property type="entry name" value="HisK_dim/P_sf"/>
</dbReference>
<dbReference type="Proteomes" id="UP000077063">
    <property type="component" value="Unassembled WGS sequence"/>
</dbReference>
<feature type="signal peptide" evidence="17">
    <location>
        <begin position="1"/>
        <end position="19"/>
    </location>
</feature>
<evidence type="ECO:0000256" key="9">
    <source>
        <dbReference type="ARBA" id="ARBA00022777"/>
    </source>
</evidence>
<dbReference type="PRINTS" id="PR00344">
    <property type="entry name" value="BCTRLSENSOR"/>
</dbReference>
<evidence type="ECO:0000313" key="22">
    <source>
        <dbReference type="EMBL" id="SAB48223.1"/>
    </source>
</evidence>
<dbReference type="Gene3D" id="1.20.120.160">
    <property type="entry name" value="HPT domain"/>
    <property type="match status" value="1"/>
</dbReference>
<evidence type="ECO:0000313" key="24">
    <source>
        <dbReference type="Proteomes" id="UP000077278"/>
    </source>
</evidence>
<dbReference type="PANTHER" id="PTHR43047">
    <property type="entry name" value="TWO-COMPONENT HISTIDINE PROTEIN KINASE"/>
    <property type="match status" value="1"/>
</dbReference>
<feature type="modified residue" description="Phosphohistidine" evidence="14">
    <location>
        <position position="709"/>
    </location>
</feature>
<comment type="subcellular location">
    <subcellularLocation>
        <location evidence="2">Cell inner membrane</location>
        <topology evidence="2">Multi-pass membrane protein</topology>
    </subcellularLocation>
</comment>
<keyword evidence="10" id="KW-0547">Nucleotide-binding</keyword>
<keyword evidence="13 16" id="KW-0472">Membrane</keyword>
<keyword evidence="17" id="KW-0732">Signal</keyword>
<dbReference type="InterPro" id="IPR008207">
    <property type="entry name" value="Sig_transdc_His_kin_Hpt_dom"/>
</dbReference>
<sequence>MLRWWFMIMLIAVSLPGMAEQQFTPQLQAWIDAHPRVFYTVNNLWPQESVRDGKHTGLSREVLDEVTRRTGITFIYVPPEQTGEHKPMMNSAITANLLSDEQRKRWLLTFPWINTMPIIVSTKDQVQVRTLSQMQGKNIAVAADGEYAQWIRQHYPAIQLSVKPDVASALKSVQSGENVAAIASALVVLPVLQRHYINHLGIVAQIPEMVSGVNMGIDPAYPELRDILNSVMANITARDAERLFAHWIRALDIGTPTLFFVLWQYRYPLMVIGVLILLLLIAMRFAWVSRRRAIRSEQYKSQFLAVMSHEVRTPMNAIIASLELLQQSSSDKRQKYAELAYASSQDLMELLNSVLDHEKINQNRLALTLEPVEPGALLEAVIDSQRPAAQRKGLSLVMEDARREPRQWILSDAHRLRQVVNNIISNAIKFTQTGSVRLRVSDEEQTLRICVQDSGIGVSPALKRKLMQAWQQGDHHAGGSGLGLYISRSLVTQMQGTIELESEPGKGTTVTITLPLRAASAVDGDNGSGSQTMPDYAGQCSVLVVEDHVANRQLLAEQLALLACHYELAEDGESALKLLEDENYYDVILLDCGLPGMDGYAVAQQVRRLEQHQQRDPSIIIAISALQSASHLARCRESGMDAVMTKPIRLGDLAAQLQKWFPPAGVKAVGNDMPAQPSEEVWQSLHEDVQYFVAASERQDSRHMIHHIHRIKGVALMYQLDALAEYAGGIESRLRAELPPERWRPEEWRERLTALCSPLNPVKD</sequence>
<dbReference type="SUPFAM" id="SSF47384">
    <property type="entry name" value="Homodimeric domain of signal transducing histidine kinase"/>
    <property type="match status" value="1"/>
</dbReference>
<evidence type="ECO:0000256" key="11">
    <source>
        <dbReference type="ARBA" id="ARBA00022989"/>
    </source>
</evidence>
<dbReference type="EC" id="2.7.13.3" evidence="3"/>
<evidence type="ECO:0000259" key="20">
    <source>
        <dbReference type="PROSITE" id="PS50894"/>
    </source>
</evidence>
<accession>A0ABD7KC73</accession>
<dbReference type="SUPFAM" id="SSF52172">
    <property type="entry name" value="CheY-like"/>
    <property type="match status" value="1"/>
</dbReference>
<dbReference type="CDD" id="cd17546">
    <property type="entry name" value="REC_hyHK_CKI1_RcsC-like"/>
    <property type="match status" value="1"/>
</dbReference>
<feature type="domain" description="HPt" evidence="20">
    <location>
        <begin position="670"/>
        <end position="764"/>
    </location>
</feature>
<evidence type="ECO:0000256" key="1">
    <source>
        <dbReference type="ARBA" id="ARBA00000085"/>
    </source>
</evidence>
<dbReference type="Pfam" id="PF00512">
    <property type="entry name" value="HisKA"/>
    <property type="match status" value="1"/>
</dbReference>
<evidence type="ECO:0000256" key="15">
    <source>
        <dbReference type="PROSITE-ProRule" id="PRU00169"/>
    </source>
</evidence>
<keyword evidence="5" id="KW-0997">Cell inner membrane</keyword>
<keyword evidence="11 16" id="KW-1133">Transmembrane helix</keyword>
<dbReference type="CDD" id="cd01007">
    <property type="entry name" value="PBP2_BvgS_HisK_like"/>
    <property type="match status" value="1"/>
</dbReference>
<evidence type="ECO:0000259" key="19">
    <source>
        <dbReference type="PROSITE" id="PS50110"/>
    </source>
</evidence>
<dbReference type="SMART" id="SM00388">
    <property type="entry name" value="HisKA"/>
    <property type="match status" value="1"/>
</dbReference>
<evidence type="ECO:0000256" key="6">
    <source>
        <dbReference type="ARBA" id="ARBA00022553"/>
    </source>
</evidence>
<dbReference type="RefSeq" id="WP_084832914.1">
    <property type="nucleotide sequence ID" value="NZ_CP086201.1"/>
</dbReference>
<dbReference type="InterPro" id="IPR003594">
    <property type="entry name" value="HATPase_dom"/>
</dbReference>
<evidence type="ECO:0000256" key="2">
    <source>
        <dbReference type="ARBA" id="ARBA00004429"/>
    </source>
</evidence>
<dbReference type="CDD" id="cd16922">
    <property type="entry name" value="HATPase_EvgS-ArcB-TorS-like"/>
    <property type="match status" value="1"/>
</dbReference>
<dbReference type="SMART" id="SM00448">
    <property type="entry name" value="REC"/>
    <property type="match status" value="1"/>
</dbReference>
<evidence type="ECO:0000256" key="14">
    <source>
        <dbReference type="PROSITE-ProRule" id="PRU00110"/>
    </source>
</evidence>
<dbReference type="Gene3D" id="1.10.287.130">
    <property type="match status" value="1"/>
</dbReference>
<dbReference type="CDD" id="cd00082">
    <property type="entry name" value="HisKA"/>
    <property type="match status" value="1"/>
</dbReference>
<dbReference type="PROSITE" id="PS50110">
    <property type="entry name" value="RESPONSE_REGULATORY"/>
    <property type="match status" value="1"/>
</dbReference>
<keyword evidence="4" id="KW-1003">Cell membrane</keyword>
<feature type="transmembrane region" description="Helical" evidence="16">
    <location>
        <begin position="267"/>
        <end position="287"/>
    </location>
</feature>
<feature type="domain" description="Response regulatory" evidence="19">
    <location>
        <begin position="541"/>
        <end position="661"/>
    </location>
</feature>
<dbReference type="EMBL" id="FKDD01000002">
    <property type="protein sequence ID" value="SAB48223.1"/>
    <property type="molecule type" value="Genomic_DNA"/>
</dbReference>
<dbReference type="PROSITE" id="PS50109">
    <property type="entry name" value="HIS_KIN"/>
    <property type="match status" value="1"/>
</dbReference>
<dbReference type="InterPro" id="IPR004358">
    <property type="entry name" value="Sig_transdc_His_kin-like_C"/>
</dbReference>
<dbReference type="InterPro" id="IPR001789">
    <property type="entry name" value="Sig_transdc_resp-reg_receiver"/>
</dbReference>
<reference evidence="23 24" key="1">
    <citation type="submission" date="2016-03" db="EMBL/GenBank/DDBJ databases">
        <authorList>
            <consortium name="Pathogen Informatics"/>
        </authorList>
    </citation>
    <scope>NUCLEOTIDE SEQUENCE [LARGE SCALE GENOMIC DNA]</scope>
    <source>
        <strain evidence="21">E2161</strain>
        <strain evidence="23">e2161</strain>
        <strain evidence="24">e264</strain>
        <strain evidence="22">E264</strain>
    </source>
</reference>
<dbReference type="InterPro" id="IPR011006">
    <property type="entry name" value="CheY-like_superfamily"/>
</dbReference>
<dbReference type="Pfam" id="PF00072">
    <property type="entry name" value="Response_reg"/>
    <property type="match status" value="1"/>
</dbReference>
<dbReference type="SUPFAM" id="SSF47226">
    <property type="entry name" value="Histidine-containing phosphotransfer domain, HPT domain"/>
    <property type="match status" value="1"/>
</dbReference>
<gene>
    <name evidence="22" type="primary">evgS_1</name>
    <name evidence="21" type="synonym">evgS_2</name>
    <name evidence="22" type="ORF">SAMEA2273136_00551</name>
    <name evidence="21" type="ORF">SAMEA2273443_02954</name>
</gene>
<evidence type="ECO:0000256" key="4">
    <source>
        <dbReference type="ARBA" id="ARBA00022475"/>
    </source>
</evidence>
<evidence type="ECO:0000256" key="13">
    <source>
        <dbReference type="ARBA" id="ARBA00023136"/>
    </source>
</evidence>
<feature type="domain" description="Histidine kinase" evidence="18">
    <location>
        <begin position="306"/>
        <end position="518"/>
    </location>
</feature>
<dbReference type="PROSITE" id="PS50894">
    <property type="entry name" value="HPT"/>
    <property type="match status" value="1"/>
</dbReference>
<comment type="caution">
    <text evidence="22">The sequence shown here is derived from an EMBL/GenBank/DDBJ whole genome shotgun (WGS) entry which is preliminary data.</text>
</comment>
<proteinExistence type="predicted"/>
<dbReference type="GO" id="GO:0000155">
    <property type="term" value="F:phosphorelay sensor kinase activity"/>
    <property type="evidence" value="ECO:0007669"/>
    <property type="project" value="UniProtKB-ARBA"/>
</dbReference>
<keyword evidence="7 22" id="KW-0808">Transferase</keyword>
<feature type="chain" id="PRO_5044727905" description="histidine kinase" evidence="17">
    <location>
        <begin position="20"/>
        <end position="764"/>
    </location>
</feature>
<dbReference type="SMART" id="SM00387">
    <property type="entry name" value="HATPase_c"/>
    <property type="match status" value="1"/>
</dbReference>
<keyword evidence="12" id="KW-0902">Two-component regulatory system</keyword>
<dbReference type="InterPro" id="IPR003661">
    <property type="entry name" value="HisK_dim/P_dom"/>
</dbReference>
<dbReference type="EMBL" id="FKDK01000012">
    <property type="protein sequence ID" value="SAA81119.1"/>
    <property type="molecule type" value="Genomic_DNA"/>
</dbReference>
<comment type="catalytic activity">
    <reaction evidence="1">
        <text>ATP + protein L-histidine = ADP + protein N-phospho-L-histidine.</text>
        <dbReference type="EC" id="2.7.13.3"/>
    </reaction>
</comment>
<evidence type="ECO:0000256" key="7">
    <source>
        <dbReference type="ARBA" id="ARBA00022679"/>
    </source>
</evidence>
<dbReference type="Pfam" id="PF01627">
    <property type="entry name" value="Hpt"/>
    <property type="match status" value="1"/>
</dbReference>
<dbReference type="InterPro" id="IPR005467">
    <property type="entry name" value="His_kinase_dom"/>
</dbReference>
<dbReference type="Pfam" id="PF02518">
    <property type="entry name" value="HATPase_c"/>
    <property type="match status" value="1"/>
</dbReference>
<name>A0ABD7KC73_9ENTR</name>
<dbReference type="Gene3D" id="3.30.565.10">
    <property type="entry name" value="Histidine kinase-like ATPase, C-terminal domain"/>
    <property type="match status" value="1"/>
</dbReference>
<dbReference type="GO" id="GO:0005886">
    <property type="term" value="C:plasma membrane"/>
    <property type="evidence" value="ECO:0007669"/>
    <property type="project" value="UniProtKB-SubCell"/>
</dbReference>
<dbReference type="Proteomes" id="UP000077278">
    <property type="component" value="Unassembled WGS sequence"/>
</dbReference>
<evidence type="ECO:0000256" key="16">
    <source>
        <dbReference type="SAM" id="Phobius"/>
    </source>
</evidence>
<keyword evidence="6 15" id="KW-0597">Phosphoprotein</keyword>
<evidence type="ECO:0000256" key="12">
    <source>
        <dbReference type="ARBA" id="ARBA00023012"/>
    </source>
</evidence>
<dbReference type="SUPFAM" id="SSF55874">
    <property type="entry name" value="ATPase domain of HSP90 chaperone/DNA topoisomerase II/histidine kinase"/>
    <property type="match status" value="1"/>
</dbReference>
<dbReference type="AlphaFoldDB" id="A0ABD7KC73"/>
<protein>
    <recommendedName>
        <fullName evidence="3">histidine kinase</fullName>
        <ecNumber evidence="3">2.7.13.3</ecNumber>
    </recommendedName>
</protein>
<dbReference type="SUPFAM" id="SSF53850">
    <property type="entry name" value="Periplasmic binding protein-like II"/>
    <property type="match status" value="1"/>
</dbReference>
<dbReference type="Gene3D" id="3.40.50.2300">
    <property type="match status" value="1"/>
</dbReference>
<keyword evidence="10" id="KW-0067">ATP-binding</keyword>
<evidence type="ECO:0000256" key="3">
    <source>
        <dbReference type="ARBA" id="ARBA00012438"/>
    </source>
</evidence>
<evidence type="ECO:0000256" key="10">
    <source>
        <dbReference type="ARBA" id="ARBA00022840"/>
    </source>
</evidence>
<evidence type="ECO:0000256" key="8">
    <source>
        <dbReference type="ARBA" id="ARBA00022692"/>
    </source>
</evidence>
<evidence type="ECO:0000313" key="21">
    <source>
        <dbReference type="EMBL" id="SAA81119.1"/>
    </source>
</evidence>
<evidence type="ECO:0000256" key="17">
    <source>
        <dbReference type="SAM" id="SignalP"/>
    </source>
</evidence>
<keyword evidence="8 16" id="KW-0812">Transmembrane</keyword>